<dbReference type="PANTHER" id="PTHR11918">
    <property type="entry name" value="RADICAL SAM PROTEINS"/>
    <property type="match status" value="1"/>
</dbReference>
<dbReference type="GO" id="GO:0051539">
    <property type="term" value="F:4 iron, 4 sulfur cluster binding"/>
    <property type="evidence" value="ECO:0007669"/>
    <property type="project" value="UniProtKB-KW"/>
</dbReference>
<evidence type="ECO:0000256" key="1">
    <source>
        <dbReference type="ARBA" id="ARBA00001966"/>
    </source>
</evidence>
<comment type="cofactor">
    <cofactor evidence="1">
        <name>[4Fe-4S] cluster</name>
        <dbReference type="ChEBI" id="CHEBI:49883"/>
    </cofactor>
</comment>
<dbReference type="Gene3D" id="3.80.30.20">
    <property type="entry name" value="tm_1862 like domain"/>
    <property type="match status" value="1"/>
</dbReference>
<evidence type="ECO:0000256" key="4">
    <source>
        <dbReference type="ARBA" id="ARBA00022485"/>
    </source>
</evidence>
<dbReference type="NCBIfam" id="TIGR01579">
    <property type="entry name" value="MiaB-like-C"/>
    <property type="match status" value="1"/>
</dbReference>
<keyword evidence="4" id="KW-0004">4Fe-4S</keyword>
<dbReference type="Gene3D" id="3.40.50.12160">
    <property type="entry name" value="Methylthiotransferase, N-terminal domain"/>
    <property type="match status" value="1"/>
</dbReference>
<evidence type="ECO:0000256" key="7">
    <source>
        <dbReference type="ARBA" id="ARBA00022691"/>
    </source>
</evidence>
<dbReference type="HOGENOM" id="CLU_018697_1_0_9"/>
<dbReference type="STRING" id="498761.HM1_2441"/>
<dbReference type="FunFam" id="3.40.50.12160:FF:000004">
    <property type="entry name" value="Threonylcarbamoyladenosine tRNA methylthiotransferase MtaB"/>
    <property type="match status" value="1"/>
</dbReference>
<evidence type="ECO:0000259" key="16">
    <source>
        <dbReference type="PROSITE" id="PS51449"/>
    </source>
</evidence>
<dbReference type="RefSeq" id="WP_012283488.1">
    <property type="nucleotide sequence ID" value="NC_010337.2"/>
</dbReference>
<evidence type="ECO:0000256" key="15">
    <source>
        <dbReference type="ARBA" id="ARBA00069898"/>
    </source>
</evidence>
<evidence type="ECO:0000259" key="17">
    <source>
        <dbReference type="PROSITE" id="PS51918"/>
    </source>
</evidence>
<evidence type="ECO:0000256" key="5">
    <source>
        <dbReference type="ARBA" id="ARBA00022490"/>
    </source>
</evidence>
<dbReference type="InterPro" id="IPR023404">
    <property type="entry name" value="rSAM_horseshoe"/>
</dbReference>
<evidence type="ECO:0000256" key="11">
    <source>
        <dbReference type="ARBA" id="ARBA00023014"/>
    </source>
</evidence>
<dbReference type="InterPro" id="IPR005839">
    <property type="entry name" value="Methylthiotransferase"/>
</dbReference>
<keyword evidence="6" id="KW-0808">Transferase</keyword>
<dbReference type="SFLD" id="SFLDS00029">
    <property type="entry name" value="Radical_SAM"/>
    <property type="match status" value="1"/>
</dbReference>
<dbReference type="InterPro" id="IPR013848">
    <property type="entry name" value="Methylthiotransferase_N"/>
</dbReference>
<evidence type="ECO:0000256" key="2">
    <source>
        <dbReference type="ARBA" id="ARBA00002399"/>
    </source>
</evidence>
<keyword evidence="5" id="KW-0963">Cytoplasm</keyword>
<comment type="similarity">
    <text evidence="14">Belongs to the methylthiotransferase family. MtaB subfamily.</text>
</comment>
<dbReference type="PROSITE" id="PS51918">
    <property type="entry name" value="RADICAL_SAM"/>
    <property type="match status" value="1"/>
</dbReference>
<comment type="catalytic activity">
    <reaction evidence="13">
        <text>N(6)-L-threonylcarbamoyladenosine(37) in tRNA + (sulfur carrier)-SH + AH2 + 2 S-adenosyl-L-methionine = 2-methylsulfanyl-N(6)-L-threonylcarbamoyladenosine(37) in tRNA + (sulfur carrier)-H + 5'-deoxyadenosine + L-methionine + A + S-adenosyl-L-homocysteine + 2 H(+)</text>
        <dbReference type="Rhea" id="RHEA:37075"/>
        <dbReference type="Rhea" id="RHEA-COMP:10163"/>
        <dbReference type="Rhea" id="RHEA-COMP:11092"/>
        <dbReference type="Rhea" id="RHEA-COMP:14737"/>
        <dbReference type="Rhea" id="RHEA-COMP:14739"/>
        <dbReference type="ChEBI" id="CHEBI:13193"/>
        <dbReference type="ChEBI" id="CHEBI:15378"/>
        <dbReference type="ChEBI" id="CHEBI:17319"/>
        <dbReference type="ChEBI" id="CHEBI:17499"/>
        <dbReference type="ChEBI" id="CHEBI:29917"/>
        <dbReference type="ChEBI" id="CHEBI:57844"/>
        <dbReference type="ChEBI" id="CHEBI:57856"/>
        <dbReference type="ChEBI" id="CHEBI:59789"/>
        <dbReference type="ChEBI" id="CHEBI:64428"/>
        <dbReference type="ChEBI" id="CHEBI:74418"/>
        <dbReference type="ChEBI" id="CHEBI:74420"/>
        <dbReference type="EC" id="2.8.4.5"/>
    </reaction>
</comment>
<dbReference type="SFLD" id="SFLDF00295">
    <property type="entry name" value="threonylcarbamoyladenosine_tRN"/>
    <property type="match status" value="1"/>
</dbReference>
<dbReference type="NCBIfam" id="TIGR00089">
    <property type="entry name" value="MiaB/RimO family radical SAM methylthiotransferase"/>
    <property type="match status" value="1"/>
</dbReference>
<organism evidence="18 19">
    <name type="scientific">Heliobacterium modesticaldum (strain ATCC 51547 / Ice1)</name>
    <dbReference type="NCBI Taxonomy" id="498761"/>
    <lineage>
        <taxon>Bacteria</taxon>
        <taxon>Bacillati</taxon>
        <taxon>Bacillota</taxon>
        <taxon>Clostridia</taxon>
        <taxon>Eubacteriales</taxon>
        <taxon>Heliobacteriaceae</taxon>
        <taxon>Heliomicrobium</taxon>
    </lineage>
</organism>
<dbReference type="SUPFAM" id="SSF102114">
    <property type="entry name" value="Radical SAM enzymes"/>
    <property type="match status" value="1"/>
</dbReference>
<keyword evidence="19" id="KW-1185">Reference proteome</keyword>
<evidence type="ECO:0000256" key="3">
    <source>
        <dbReference type="ARBA" id="ARBA00013273"/>
    </source>
</evidence>
<feature type="domain" description="MTTase N-terminal" evidence="16">
    <location>
        <begin position="6"/>
        <end position="118"/>
    </location>
</feature>
<dbReference type="InterPro" id="IPR006638">
    <property type="entry name" value="Elp3/MiaA/NifB-like_rSAM"/>
</dbReference>
<dbReference type="InterPro" id="IPR006467">
    <property type="entry name" value="MiaB-like_bact"/>
</dbReference>
<dbReference type="EC" id="2.8.4.5" evidence="3"/>
<evidence type="ECO:0000256" key="13">
    <source>
        <dbReference type="ARBA" id="ARBA00051661"/>
    </source>
</evidence>
<dbReference type="FunFam" id="3.80.30.20:FF:000001">
    <property type="entry name" value="tRNA-2-methylthio-N(6)-dimethylallyladenosine synthase 2"/>
    <property type="match status" value="1"/>
</dbReference>
<comment type="function">
    <text evidence="2">Catalyzes the methylthiolation of N6-threonylcarbamoyladenosine (t(6)A), leading to the formation of 2-methylthio-N6-threonylcarbamoyladenosine (ms(2)t(6)A) at position 37 in tRNAs that read codons beginning with adenine.</text>
</comment>
<sequence>MNPGEPTAAFHTLGCKVNQGETDAIAGMFKARGYAIVPFDAPADVYVVNTCTVTHLSDRKSRQAIRKANRQNPDAVVVVTGCYAQTAADEVQAIEGVDIVVGTDRRSAIVDLVEEHRRSGETVNTVYDSCRIERFEELPAAPERSRARATIKIQDGCDLYCTYCIIPYARGPVRSRRIESVVEEATRLTGEGFKEIVLSGIHLGAYGSDFNADLAKLIVELCRIPGLRRIRVGSVEPQEFTPELLEAVVHPRVCPHFHIPLQSGSDAVLERMGRRYRRQDFLDVTRKIQQMIPGVAITSDVIVGFPGEREADYLLSEELCRATGLAGLHVFPYSPRRGTPAATFPDQIPSAVKQERAQRLAKLARELASDYAKGFVGQIREVLAEEQVDGVWTGHTDNYLKVFFTDPAGSSPEETVPVIKREDLVRLHLRRIRPDGALEGLPIELA</sequence>
<keyword evidence="10" id="KW-0408">Iron</keyword>
<evidence type="ECO:0000256" key="14">
    <source>
        <dbReference type="ARBA" id="ARBA00061574"/>
    </source>
</evidence>
<dbReference type="AlphaFoldDB" id="B0TAE1"/>
<dbReference type="InterPro" id="IPR034557">
    <property type="entry name" value="ThrcA_tRNA_MEthiotransferase"/>
</dbReference>
<accession>B0TAE1</accession>
<evidence type="ECO:0000313" key="18">
    <source>
        <dbReference type="EMBL" id="ABZ84991.1"/>
    </source>
</evidence>
<dbReference type="Proteomes" id="UP000008550">
    <property type="component" value="Chromosome"/>
</dbReference>
<keyword evidence="8" id="KW-0819">tRNA processing</keyword>
<proteinExistence type="inferred from homology"/>
<dbReference type="PANTHER" id="PTHR11918:SF45">
    <property type="entry name" value="THREONYLCARBAMOYLADENOSINE TRNA METHYLTHIOTRANSFERASE"/>
    <property type="match status" value="1"/>
</dbReference>
<dbReference type="Pfam" id="PF00919">
    <property type="entry name" value="UPF0004"/>
    <property type="match status" value="1"/>
</dbReference>
<evidence type="ECO:0000256" key="12">
    <source>
        <dbReference type="ARBA" id="ARBA00031213"/>
    </source>
</evidence>
<dbReference type="PROSITE" id="PS01278">
    <property type="entry name" value="MTTASE_RADICAL"/>
    <property type="match status" value="1"/>
</dbReference>
<evidence type="ECO:0000256" key="8">
    <source>
        <dbReference type="ARBA" id="ARBA00022694"/>
    </source>
</evidence>
<dbReference type="OrthoDB" id="9805215at2"/>
<dbReference type="EMBL" id="CP000930">
    <property type="protein sequence ID" value="ABZ84991.1"/>
    <property type="molecule type" value="Genomic_DNA"/>
</dbReference>
<reference evidence="18 19" key="1">
    <citation type="journal article" date="2008" name="J. Bacteriol.">
        <title>The genome of Heliobacterium modesticaldum, a phototrophic representative of the Firmicutes containing the simplest photosynthetic apparatus.</title>
        <authorList>
            <person name="Sattley W.M."/>
            <person name="Madigan M.T."/>
            <person name="Swingley W.D."/>
            <person name="Cheung P.C."/>
            <person name="Clocksin K.M."/>
            <person name="Conrad A.L."/>
            <person name="Dejesa L.C."/>
            <person name="Honchak B.M."/>
            <person name="Jung D.O."/>
            <person name="Karbach L.E."/>
            <person name="Kurdoglu A."/>
            <person name="Lahiri S."/>
            <person name="Mastrian S.D."/>
            <person name="Page L.E."/>
            <person name="Taylor H.L."/>
            <person name="Wang Z.T."/>
            <person name="Raymond J."/>
            <person name="Chen M."/>
            <person name="Blankenship R.E."/>
            <person name="Touchman J.W."/>
        </authorList>
    </citation>
    <scope>NUCLEOTIDE SEQUENCE [LARGE SCALE GENOMIC DNA]</scope>
    <source>
        <strain evidence="19">ATCC 51547 / Ice1</strain>
    </source>
</reference>
<gene>
    <name evidence="18" type="ORF">HM1_2441</name>
</gene>
<dbReference type="InterPro" id="IPR038135">
    <property type="entry name" value="Methylthiotransferase_N_sf"/>
</dbReference>
<evidence type="ECO:0000256" key="9">
    <source>
        <dbReference type="ARBA" id="ARBA00022723"/>
    </source>
</evidence>
<dbReference type="PROSITE" id="PS51449">
    <property type="entry name" value="MTTASE_N"/>
    <property type="match status" value="1"/>
</dbReference>
<dbReference type="SFLD" id="SFLDG01061">
    <property type="entry name" value="methylthiotransferase"/>
    <property type="match status" value="1"/>
</dbReference>
<dbReference type="KEGG" id="hmo:HM1_2441"/>
<protein>
    <recommendedName>
        <fullName evidence="15">Threonylcarbamoyladenosine tRNA methylthiotransferase MtaB</fullName>
        <ecNumber evidence="3">2.8.4.5</ecNumber>
    </recommendedName>
    <alternativeName>
        <fullName evidence="12">tRNA-t(6)A37 methylthiotransferase</fullName>
    </alternativeName>
</protein>
<dbReference type="SMART" id="SM00729">
    <property type="entry name" value="Elp3"/>
    <property type="match status" value="1"/>
</dbReference>
<keyword evidence="11" id="KW-0411">Iron-sulfur</keyword>
<dbReference type="GO" id="GO:0035598">
    <property type="term" value="F:tRNA (N(6)-L-threonylcarbamoyladenosine(37)-C(2))-methylthiotransferase activity"/>
    <property type="evidence" value="ECO:0007669"/>
    <property type="project" value="UniProtKB-EC"/>
</dbReference>
<feature type="domain" description="Radical SAM core" evidence="17">
    <location>
        <begin position="143"/>
        <end position="370"/>
    </location>
</feature>
<dbReference type="InterPro" id="IPR058240">
    <property type="entry name" value="rSAM_sf"/>
</dbReference>
<evidence type="ECO:0000256" key="6">
    <source>
        <dbReference type="ARBA" id="ARBA00022679"/>
    </source>
</evidence>
<evidence type="ECO:0000256" key="10">
    <source>
        <dbReference type="ARBA" id="ARBA00023004"/>
    </source>
</evidence>
<dbReference type="eggNOG" id="COG0621">
    <property type="taxonomic scope" value="Bacteria"/>
</dbReference>
<keyword evidence="7" id="KW-0949">S-adenosyl-L-methionine</keyword>
<dbReference type="InterPro" id="IPR007197">
    <property type="entry name" value="rSAM"/>
</dbReference>
<dbReference type="Pfam" id="PF04055">
    <property type="entry name" value="Radical_SAM"/>
    <property type="match status" value="1"/>
</dbReference>
<dbReference type="SFLD" id="SFLDG01082">
    <property type="entry name" value="B12-binding_domain_containing"/>
    <property type="match status" value="1"/>
</dbReference>
<evidence type="ECO:0000313" key="19">
    <source>
        <dbReference type="Proteomes" id="UP000008550"/>
    </source>
</evidence>
<dbReference type="CDD" id="cd01335">
    <property type="entry name" value="Radical_SAM"/>
    <property type="match status" value="1"/>
</dbReference>
<dbReference type="GO" id="GO:0046872">
    <property type="term" value="F:metal ion binding"/>
    <property type="evidence" value="ECO:0007669"/>
    <property type="project" value="UniProtKB-KW"/>
</dbReference>
<name>B0TAE1_HELMI</name>
<dbReference type="InterPro" id="IPR020612">
    <property type="entry name" value="Methylthiotransferase_CS"/>
</dbReference>
<keyword evidence="9" id="KW-0479">Metal-binding</keyword>